<dbReference type="Gene3D" id="1.10.150.130">
    <property type="match status" value="1"/>
</dbReference>
<keyword evidence="2" id="KW-0233">DNA recombination</keyword>
<dbReference type="SUPFAM" id="SSF56349">
    <property type="entry name" value="DNA breaking-rejoining enzymes"/>
    <property type="match status" value="1"/>
</dbReference>
<proteinExistence type="predicted"/>
<dbReference type="InterPro" id="IPR013762">
    <property type="entry name" value="Integrase-like_cat_sf"/>
</dbReference>
<dbReference type="AlphaFoldDB" id="A0AAW8DUC6"/>
<evidence type="ECO:0000313" key="4">
    <source>
        <dbReference type="EMBL" id="MDP9923093.1"/>
    </source>
</evidence>
<dbReference type="InterPro" id="IPR011010">
    <property type="entry name" value="DNA_brk_join_enz"/>
</dbReference>
<dbReference type="EMBL" id="JAUSRR010000003">
    <property type="protein sequence ID" value="MDP9923093.1"/>
    <property type="molecule type" value="Genomic_DNA"/>
</dbReference>
<reference evidence="4" key="1">
    <citation type="submission" date="2023-07" db="EMBL/GenBank/DDBJ databases">
        <title>Sorghum-associated microbial communities from plants grown in Nebraska, USA.</title>
        <authorList>
            <person name="Schachtman D."/>
        </authorList>
    </citation>
    <scope>NUCLEOTIDE SEQUENCE</scope>
    <source>
        <strain evidence="4">DS2795</strain>
    </source>
</reference>
<dbReference type="InterPro" id="IPR052925">
    <property type="entry name" value="Phage_Integrase-like_Recomb"/>
</dbReference>
<dbReference type="RefSeq" id="WP_307636634.1">
    <property type="nucleotide sequence ID" value="NZ_JAUSRR010000003.1"/>
</dbReference>
<comment type="caution">
    <text evidence="4">The sequence shown here is derived from an EMBL/GenBank/DDBJ whole genome shotgun (WGS) entry which is preliminary data.</text>
</comment>
<dbReference type="PANTHER" id="PTHR34605">
    <property type="entry name" value="PHAGE_INTEGRASE DOMAIN-CONTAINING PROTEIN"/>
    <property type="match status" value="1"/>
</dbReference>
<accession>A0AAW8DUC6</accession>
<dbReference type="GO" id="GO:0015074">
    <property type="term" value="P:DNA integration"/>
    <property type="evidence" value="ECO:0007669"/>
    <property type="project" value="InterPro"/>
</dbReference>
<feature type="domain" description="Tyr recombinase" evidence="3">
    <location>
        <begin position="145"/>
        <end position="341"/>
    </location>
</feature>
<dbReference type="CDD" id="cd00799">
    <property type="entry name" value="INT_Cre_C"/>
    <property type="match status" value="1"/>
</dbReference>
<name>A0AAW8DUC6_9BURK</name>
<evidence type="ECO:0000313" key="5">
    <source>
        <dbReference type="Proteomes" id="UP001244295"/>
    </source>
</evidence>
<keyword evidence="1" id="KW-0238">DNA-binding</keyword>
<protein>
    <submittedName>
        <fullName evidence="4">Integrase</fullName>
    </submittedName>
</protein>
<dbReference type="InterPro" id="IPR002104">
    <property type="entry name" value="Integrase_catalytic"/>
</dbReference>
<dbReference type="PANTHER" id="PTHR34605:SF4">
    <property type="entry name" value="DNA ADENINE METHYLTRANSFERASE"/>
    <property type="match status" value="1"/>
</dbReference>
<evidence type="ECO:0000256" key="1">
    <source>
        <dbReference type="ARBA" id="ARBA00023125"/>
    </source>
</evidence>
<dbReference type="GO" id="GO:0006310">
    <property type="term" value="P:DNA recombination"/>
    <property type="evidence" value="ECO:0007669"/>
    <property type="project" value="UniProtKB-KW"/>
</dbReference>
<dbReference type="SUPFAM" id="SSF47823">
    <property type="entry name" value="lambda integrase-like, N-terminal domain"/>
    <property type="match status" value="1"/>
</dbReference>
<dbReference type="Gene3D" id="1.10.443.10">
    <property type="entry name" value="Intergrase catalytic core"/>
    <property type="match status" value="1"/>
</dbReference>
<sequence>MEKPQGSPAFALKSGQEIQNLALSAAATEATLIGIAAKPAESIADAPSALANGYMAASQSSATAAAYALDEKMFCAAGGSIPASPVQIVEFLAAFAGKLAVATLERRLIGIHHAHVDRGLVSPVHDAGVKKTMAGIKRTFGVRQRRVRPILKDDLVAMMVMSDRQRPKKAARDKALLLIGFAGAFRRSELVAIKREHLIEHSSGIEILLVRSKTDQSGAGRTVFVPYANGDRCPVLALQEWLTISGIGTGYIFRGVDRHDRIADEPLTAQSVALIIKNSIGKVGGREADVSGHSMRAGYCTQAAMAGLQPFQIREQTGHTSDATLARYIRPVLKRKIPSLL</sequence>
<dbReference type="PROSITE" id="PS51898">
    <property type="entry name" value="TYR_RECOMBINASE"/>
    <property type="match status" value="1"/>
</dbReference>
<gene>
    <name evidence="4" type="ORF">J2W25_002114</name>
</gene>
<dbReference type="Proteomes" id="UP001244295">
    <property type="component" value="Unassembled WGS sequence"/>
</dbReference>
<dbReference type="Pfam" id="PF00589">
    <property type="entry name" value="Phage_integrase"/>
    <property type="match status" value="1"/>
</dbReference>
<organism evidence="4 5">
    <name type="scientific">Variovorax boronicumulans</name>
    <dbReference type="NCBI Taxonomy" id="436515"/>
    <lineage>
        <taxon>Bacteria</taxon>
        <taxon>Pseudomonadati</taxon>
        <taxon>Pseudomonadota</taxon>
        <taxon>Betaproteobacteria</taxon>
        <taxon>Burkholderiales</taxon>
        <taxon>Comamonadaceae</taxon>
        <taxon>Variovorax</taxon>
    </lineage>
</organism>
<evidence type="ECO:0000256" key="2">
    <source>
        <dbReference type="ARBA" id="ARBA00023172"/>
    </source>
</evidence>
<dbReference type="GO" id="GO:0003677">
    <property type="term" value="F:DNA binding"/>
    <property type="evidence" value="ECO:0007669"/>
    <property type="project" value="UniProtKB-KW"/>
</dbReference>
<evidence type="ECO:0000259" key="3">
    <source>
        <dbReference type="PROSITE" id="PS51898"/>
    </source>
</evidence>
<dbReference type="InterPro" id="IPR010998">
    <property type="entry name" value="Integrase_recombinase_N"/>
</dbReference>